<dbReference type="Gene3D" id="2.40.10.10">
    <property type="entry name" value="Trypsin-like serine proteases"/>
    <property type="match status" value="2"/>
</dbReference>
<proteinExistence type="predicted"/>
<organism evidence="1 2">
    <name type="scientific">Auraticoccus monumenti</name>
    <dbReference type="NCBI Taxonomy" id="675864"/>
    <lineage>
        <taxon>Bacteria</taxon>
        <taxon>Bacillati</taxon>
        <taxon>Actinomycetota</taxon>
        <taxon>Actinomycetes</taxon>
        <taxon>Propionibacteriales</taxon>
        <taxon>Propionibacteriaceae</taxon>
        <taxon>Auraticoccus</taxon>
    </lineage>
</organism>
<sequence length="456" mass="47942">MTEQGAESQARSRIRPVKERVEDALILRPGVVGVDIAEKQTGGEPTGQLSIVVFVEQKLPAGDVPAEQLVPDEIDGIPTDVQELEIELQPGSMKVLAGDEPLLDPAVYPTMVGGISMGPQRTIYLAPPDVPSPGNYVFSGTLGAMVRDRASGATMALTNFHVACVDTTWSVGDVMVQPSRADDDANDDPFGTLARAQLTDTVDGAVVRLDAGQAWDATVTGIGAVAGRATATVGMAVQKRGRTTEHTFGSVVSTDFTLQVDYGNGIGVRTFRHQLRIAPDTTRSPRFSDRGDSGSVVMDTARNVVGLLFAGSRDGSFTFANPIQMALDALGVDLITGPVVTGSRMVICQPSRIKIFCGGPLISRQVVCVTRAVWCPTRTVITCPPPTRRPICWDQEWPFDPPGPFGPGQGAPSAGDAVAASGVPAGASAAELEAYWAGYLTALEEAVAAEQQGEQA</sequence>
<evidence type="ECO:0000313" key="2">
    <source>
        <dbReference type="Proteomes" id="UP000198546"/>
    </source>
</evidence>
<dbReference type="STRING" id="675864.SAMN04489747_0660"/>
<name>A0A1G6TMR4_9ACTN</name>
<evidence type="ECO:0000313" key="1">
    <source>
        <dbReference type="EMBL" id="SDD30388.1"/>
    </source>
</evidence>
<accession>A0A1G6TMR4</accession>
<dbReference type="RefSeq" id="WP_197679173.1">
    <property type="nucleotide sequence ID" value="NZ_LT629688.1"/>
</dbReference>
<keyword evidence="2" id="KW-1185">Reference proteome</keyword>
<dbReference type="SUPFAM" id="SSF50494">
    <property type="entry name" value="Trypsin-like serine proteases"/>
    <property type="match status" value="1"/>
</dbReference>
<dbReference type="InterPro" id="IPR009003">
    <property type="entry name" value="Peptidase_S1_PA"/>
</dbReference>
<reference evidence="1 2" key="1">
    <citation type="submission" date="2016-10" db="EMBL/GenBank/DDBJ databases">
        <authorList>
            <person name="de Groot N.N."/>
        </authorList>
    </citation>
    <scope>NUCLEOTIDE SEQUENCE [LARGE SCALE GENOMIC DNA]</scope>
    <source>
        <strain evidence="1 2">MON 2.2</strain>
    </source>
</reference>
<dbReference type="AlphaFoldDB" id="A0A1G6TMR4"/>
<evidence type="ECO:0008006" key="3">
    <source>
        <dbReference type="Google" id="ProtNLM"/>
    </source>
</evidence>
<gene>
    <name evidence="1" type="ORF">SAMN04489747_0660</name>
</gene>
<protein>
    <recommendedName>
        <fullName evidence="3">Trypsin-like peptidase domain-containing protein</fullName>
    </recommendedName>
</protein>
<dbReference type="Proteomes" id="UP000198546">
    <property type="component" value="Chromosome i"/>
</dbReference>
<dbReference type="InterPro" id="IPR043504">
    <property type="entry name" value="Peptidase_S1_PA_chymotrypsin"/>
</dbReference>
<dbReference type="EMBL" id="LT629688">
    <property type="protein sequence ID" value="SDD30388.1"/>
    <property type="molecule type" value="Genomic_DNA"/>
</dbReference>